<dbReference type="AlphaFoldDB" id="A0A917IQZ7"/>
<evidence type="ECO:0000313" key="2">
    <source>
        <dbReference type="Proteomes" id="UP000627292"/>
    </source>
</evidence>
<evidence type="ECO:0000313" key="1">
    <source>
        <dbReference type="EMBL" id="GGH61244.1"/>
    </source>
</evidence>
<comment type="caution">
    <text evidence="1">The sequence shown here is derived from an EMBL/GenBank/DDBJ whole genome shotgun (WGS) entry which is preliminary data.</text>
</comment>
<gene>
    <name evidence="1" type="ORF">GCM10011379_10020</name>
</gene>
<dbReference type="Gene3D" id="2.60.120.10">
    <property type="entry name" value="Jelly Rolls"/>
    <property type="match status" value="1"/>
</dbReference>
<organism evidence="1 2">
    <name type="scientific">Filimonas zeae</name>
    <dbReference type="NCBI Taxonomy" id="1737353"/>
    <lineage>
        <taxon>Bacteria</taxon>
        <taxon>Pseudomonadati</taxon>
        <taxon>Bacteroidota</taxon>
        <taxon>Chitinophagia</taxon>
        <taxon>Chitinophagales</taxon>
        <taxon>Chitinophagaceae</taxon>
        <taxon>Filimonas</taxon>
    </lineage>
</organism>
<dbReference type="EMBL" id="BMIB01000001">
    <property type="protein sequence ID" value="GGH61244.1"/>
    <property type="molecule type" value="Genomic_DNA"/>
</dbReference>
<reference evidence="1" key="1">
    <citation type="journal article" date="2014" name="Int. J. Syst. Evol. Microbiol.">
        <title>Complete genome sequence of Corynebacterium casei LMG S-19264T (=DSM 44701T), isolated from a smear-ripened cheese.</title>
        <authorList>
            <consortium name="US DOE Joint Genome Institute (JGI-PGF)"/>
            <person name="Walter F."/>
            <person name="Albersmeier A."/>
            <person name="Kalinowski J."/>
            <person name="Ruckert C."/>
        </authorList>
    </citation>
    <scope>NUCLEOTIDE SEQUENCE</scope>
    <source>
        <strain evidence="1">CGMCC 1.15290</strain>
    </source>
</reference>
<dbReference type="InterPro" id="IPR018490">
    <property type="entry name" value="cNMP-bd_dom_sf"/>
</dbReference>
<reference evidence="1" key="2">
    <citation type="submission" date="2020-09" db="EMBL/GenBank/DDBJ databases">
        <authorList>
            <person name="Sun Q."/>
            <person name="Zhou Y."/>
        </authorList>
    </citation>
    <scope>NUCLEOTIDE SEQUENCE</scope>
    <source>
        <strain evidence="1">CGMCC 1.15290</strain>
    </source>
</reference>
<name>A0A917IQZ7_9BACT</name>
<protein>
    <submittedName>
        <fullName evidence="1">Cyclic nucleotide-binding protein</fullName>
    </submittedName>
</protein>
<sequence>MYMASDYHPEMRKIFTHFEQYIKLSEELRNELSARLELLTFKKGQMVHDANVVCTKSYFIQNGIFRTYFIKDGKEVTEFFSAEGEWVNSPRSFMQRKIDIYYIDAIEHTSTFCIQVNNLMYLFNHFPEMERYARLSMGTIFGHLLERITSMRFTTAKEKYEHFLQVYSDIHFRLPLGMIASYLGITQETLSRIRGER</sequence>
<keyword evidence="2" id="KW-1185">Reference proteome</keyword>
<dbReference type="SUPFAM" id="SSF51206">
    <property type="entry name" value="cAMP-binding domain-like"/>
    <property type="match status" value="1"/>
</dbReference>
<dbReference type="Proteomes" id="UP000627292">
    <property type="component" value="Unassembled WGS sequence"/>
</dbReference>
<dbReference type="InterPro" id="IPR014710">
    <property type="entry name" value="RmlC-like_jellyroll"/>
</dbReference>
<proteinExistence type="predicted"/>
<accession>A0A917IQZ7</accession>